<dbReference type="Gene3D" id="1.10.10.60">
    <property type="entry name" value="Homeodomain-like"/>
    <property type="match status" value="2"/>
</dbReference>
<name>A0A1H6K334_RUMFL</name>
<dbReference type="PROSITE" id="PS01124">
    <property type="entry name" value="HTH_ARAC_FAMILY_2"/>
    <property type="match status" value="1"/>
</dbReference>
<evidence type="ECO:0000256" key="3">
    <source>
        <dbReference type="ARBA" id="ARBA00023163"/>
    </source>
</evidence>
<evidence type="ECO:0000313" key="6">
    <source>
        <dbReference type="Proteomes" id="UP000183190"/>
    </source>
</evidence>
<dbReference type="InterPro" id="IPR018060">
    <property type="entry name" value="HTH_AraC"/>
</dbReference>
<dbReference type="SUPFAM" id="SSF46689">
    <property type="entry name" value="Homeodomain-like"/>
    <property type="match status" value="2"/>
</dbReference>
<dbReference type="InterPro" id="IPR020449">
    <property type="entry name" value="Tscrpt_reg_AraC-type_HTH"/>
</dbReference>
<dbReference type="InterPro" id="IPR009057">
    <property type="entry name" value="Homeodomain-like_sf"/>
</dbReference>
<sequence length="250" mass="28860">MSDYTEKYISSHLFLKREEGFEHAPFDREIACYESICSGNIELVKVFATPLCSEGYGVLSKDPLRNLKYHFSISAALIARFCINSGMTLEEAYNLSDIYIMKADECRTEAEVHQVHQEMIEGYTRHMRRVRNSGIYSKQIVRALDFISDHLHGKIMIEDAADYLKISPAYLSRLFKAETGIAFSNYVSKTKAEEAANLLTFSEYTDSEISNLLGFSSQSYFIKIFKKYLGVTPKEYKKRYKFPDFTKENH</sequence>
<organism evidence="5 6">
    <name type="scientific">Ruminococcus flavefaciens</name>
    <dbReference type="NCBI Taxonomy" id="1265"/>
    <lineage>
        <taxon>Bacteria</taxon>
        <taxon>Bacillati</taxon>
        <taxon>Bacillota</taxon>
        <taxon>Clostridia</taxon>
        <taxon>Eubacteriales</taxon>
        <taxon>Oscillospiraceae</taxon>
        <taxon>Ruminococcus</taxon>
    </lineage>
</organism>
<dbReference type="PANTHER" id="PTHR43280">
    <property type="entry name" value="ARAC-FAMILY TRANSCRIPTIONAL REGULATOR"/>
    <property type="match status" value="1"/>
</dbReference>
<accession>A0A1H6K334</accession>
<reference evidence="5 6" key="1">
    <citation type="submission" date="2016-10" db="EMBL/GenBank/DDBJ databases">
        <authorList>
            <person name="de Groot N.N."/>
        </authorList>
    </citation>
    <scope>NUCLEOTIDE SEQUENCE [LARGE SCALE GENOMIC DNA]</scope>
    <source>
        <strain evidence="5 6">YAD2003</strain>
    </source>
</reference>
<evidence type="ECO:0000256" key="1">
    <source>
        <dbReference type="ARBA" id="ARBA00023015"/>
    </source>
</evidence>
<evidence type="ECO:0000313" key="5">
    <source>
        <dbReference type="EMBL" id="SEH65814.1"/>
    </source>
</evidence>
<dbReference type="RefSeq" id="WP_074716930.1">
    <property type="nucleotide sequence ID" value="NZ_FNWV01000006.1"/>
</dbReference>
<evidence type="ECO:0000256" key="2">
    <source>
        <dbReference type="ARBA" id="ARBA00023125"/>
    </source>
</evidence>
<dbReference type="Proteomes" id="UP000183190">
    <property type="component" value="Unassembled WGS sequence"/>
</dbReference>
<protein>
    <submittedName>
        <fullName evidence="5">AraC-type DNA-binding protein</fullName>
    </submittedName>
</protein>
<keyword evidence="3" id="KW-0804">Transcription</keyword>
<dbReference type="AlphaFoldDB" id="A0A1H6K334"/>
<dbReference type="SMART" id="SM00342">
    <property type="entry name" value="HTH_ARAC"/>
    <property type="match status" value="1"/>
</dbReference>
<dbReference type="PANTHER" id="PTHR43280:SF34">
    <property type="entry name" value="ARAC-FAMILY TRANSCRIPTIONAL REGULATOR"/>
    <property type="match status" value="1"/>
</dbReference>
<keyword evidence="1" id="KW-0805">Transcription regulation</keyword>
<proteinExistence type="predicted"/>
<dbReference type="EMBL" id="FNWV01000006">
    <property type="protein sequence ID" value="SEH65814.1"/>
    <property type="molecule type" value="Genomic_DNA"/>
</dbReference>
<dbReference type="PRINTS" id="PR00032">
    <property type="entry name" value="HTHARAC"/>
</dbReference>
<gene>
    <name evidence="5" type="ORF">SAMN02910265_01990</name>
</gene>
<keyword evidence="2 5" id="KW-0238">DNA-binding</keyword>
<evidence type="ECO:0000259" key="4">
    <source>
        <dbReference type="PROSITE" id="PS01124"/>
    </source>
</evidence>
<dbReference type="GO" id="GO:0003700">
    <property type="term" value="F:DNA-binding transcription factor activity"/>
    <property type="evidence" value="ECO:0007669"/>
    <property type="project" value="InterPro"/>
</dbReference>
<dbReference type="GO" id="GO:0043565">
    <property type="term" value="F:sequence-specific DNA binding"/>
    <property type="evidence" value="ECO:0007669"/>
    <property type="project" value="InterPro"/>
</dbReference>
<dbReference type="Pfam" id="PF12833">
    <property type="entry name" value="HTH_18"/>
    <property type="match status" value="1"/>
</dbReference>
<dbReference type="OrthoDB" id="184994at2"/>
<feature type="domain" description="HTH araC/xylS-type" evidence="4">
    <location>
        <begin position="141"/>
        <end position="239"/>
    </location>
</feature>